<reference evidence="2" key="1">
    <citation type="submission" date="2021-03" db="EMBL/GenBank/DDBJ databases">
        <title>Evolutionary innovations through gain and loss of genes in the ectomycorrhizal Boletales.</title>
        <authorList>
            <person name="Wu G."/>
            <person name="Miyauchi S."/>
            <person name="Morin E."/>
            <person name="Yang Z.-L."/>
            <person name="Xu J."/>
            <person name="Martin F.M."/>
        </authorList>
    </citation>
    <scope>NUCLEOTIDE SEQUENCE</scope>
    <source>
        <strain evidence="2">BR01</strain>
    </source>
</reference>
<dbReference type="Proteomes" id="UP000683000">
    <property type="component" value="Unassembled WGS sequence"/>
</dbReference>
<evidence type="ECO:0000313" key="3">
    <source>
        <dbReference type="Proteomes" id="UP000683000"/>
    </source>
</evidence>
<feature type="transmembrane region" description="Helical" evidence="1">
    <location>
        <begin position="45"/>
        <end position="65"/>
    </location>
</feature>
<keyword evidence="1" id="KW-0472">Membrane</keyword>
<keyword evidence="1" id="KW-1133">Transmembrane helix</keyword>
<evidence type="ECO:0000313" key="2">
    <source>
        <dbReference type="EMBL" id="KAG6377466.1"/>
    </source>
</evidence>
<gene>
    <name evidence="2" type="ORF">JVT61DRAFT_15272</name>
</gene>
<accession>A0A8I3ACF7</accession>
<evidence type="ECO:0000256" key="1">
    <source>
        <dbReference type="SAM" id="Phobius"/>
    </source>
</evidence>
<dbReference type="EMBL" id="JAGFBS010000009">
    <property type="protein sequence ID" value="KAG6377466.1"/>
    <property type="molecule type" value="Genomic_DNA"/>
</dbReference>
<proteinExistence type="predicted"/>
<organism evidence="2 3">
    <name type="scientific">Boletus reticuloceps</name>
    <dbReference type="NCBI Taxonomy" id="495285"/>
    <lineage>
        <taxon>Eukaryota</taxon>
        <taxon>Fungi</taxon>
        <taxon>Dikarya</taxon>
        <taxon>Basidiomycota</taxon>
        <taxon>Agaricomycotina</taxon>
        <taxon>Agaricomycetes</taxon>
        <taxon>Agaricomycetidae</taxon>
        <taxon>Boletales</taxon>
        <taxon>Boletineae</taxon>
        <taxon>Boletaceae</taxon>
        <taxon>Boletoideae</taxon>
        <taxon>Boletus</taxon>
    </lineage>
</organism>
<keyword evidence="3" id="KW-1185">Reference proteome</keyword>
<protein>
    <submittedName>
        <fullName evidence="2">Uncharacterized protein</fullName>
    </submittedName>
</protein>
<keyword evidence="1" id="KW-0812">Transmembrane</keyword>
<comment type="caution">
    <text evidence="2">The sequence shown here is derived from an EMBL/GenBank/DDBJ whole genome shotgun (WGS) entry which is preliminary data.</text>
</comment>
<name>A0A8I3ACF7_9AGAM</name>
<dbReference type="OrthoDB" id="2972750at2759"/>
<sequence length="246" mass="26492">MATINQTNSLIPTTTFASASSTPTNSGDGDAPIPNLFSAKGSPPLIVACLAIGVFVILMFCVFSWRRMSESRRARDQPTTTIQGPKSAVPGQRPILWDAWTAPQVWEKSRVESRAWENVTPVAAVLTYLLPPAGPHVARRSPIRSADLGGQVLLRRLGSVVKRIVVPDPPPPPAPTTDSYEKGGVVSHVSDEIEWREASSLQVTVLIVMPKERPCGRETTEVDMDPVLGLGEFCIGTTDVPWSGTG</sequence>
<dbReference type="AlphaFoldDB" id="A0A8I3ACF7"/>